<protein>
    <submittedName>
        <fullName evidence="1">Uncharacterized protein</fullName>
    </submittedName>
</protein>
<proteinExistence type="predicted"/>
<sequence>MSITKFITVS</sequence>
<organism evidence="1">
    <name type="scientific">Arundo donax</name>
    <name type="common">Giant reed</name>
    <name type="synonym">Donax arundinaceus</name>
    <dbReference type="NCBI Taxonomy" id="35708"/>
    <lineage>
        <taxon>Eukaryota</taxon>
        <taxon>Viridiplantae</taxon>
        <taxon>Streptophyta</taxon>
        <taxon>Embryophyta</taxon>
        <taxon>Tracheophyta</taxon>
        <taxon>Spermatophyta</taxon>
        <taxon>Magnoliopsida</taxon>
        <taxon>Liliopsida</taxon>
        <taxon>Poales</taxon>
        <taxon>Poaceae</taxon>
        <taxon>PACMAD clade</taxon>
        <taxon>Arundinoideae</taxon>
        <taxon>Arundineae</taxon>
        <taxon>Arundo</taxon>
    </lineage>
</organism>
<dbReference type="EMBL" id="GBRH01261903">
    <property type="protein sequence ID" value="JAD35992.1"/>
    <property type="molecule type" value="Transcribed_RNA"/>
</dbReference>
<name>A0A0A8ZMD0_ARUDO</name>
<evidence type="ECO:0000313" key="1">
    <source>
        <dbReference type="EMBL" id="JAD35992.1"/>
    </source>
</evidence>
<accession>A0A0A8ZMD0</accession>
<reference evidence="1" key="1">
    <citation type="submission" date="2014-09" db="EMBL/GenBank/DDBJ databases">
        <authorList>
            <person name="Magalhaes I.L.F."/>
            <person name="Oliveira U."/>
            <person name="Santos F.R."/>
            <person name="Vidigal T.H.D.A."/>
            <person name="Brescovit A.D."/>
            <person name="Santos A.J."/>
        </authorList>
    </citation>
    <scope>NUCLEOTIDE SEQUENCE</scope>
    <source>
        <tissue evidence="1">Shoot tissue taken approximately 20 cm above the soil surface</tissue>
    </source>
</reference>
<reference evidence="1" key="2">
    <citation type="journal article" date="2015" name="Data Brief">
        <title>Shoot transcriptome of the giant reed, Arundo donax.</title>
        <authorList>
            <person name="Barrero R.A."/>
            <person name="Guerrero F.D."/>
            <person name="Moolhuijzen P."/>
            <person name="Goolsby J.A."/>
            <person name="Tidwell J."/>
            <person name="Bellgard S.E."/>
            <person name="Bellgard M.I."/>
        </authorList>
    </citation>
    <scope>NUCLEOTIDE SEQUENCE</scope>
    <source>
        <tissue evidence="1">Shoot tissue taken approximately 20 cm above the soil surface</tissue>
    </source>
</reference>